<dbReference type="Proteomes" id="UP000719412">
    <property type="component" value="Unassembled WGS sequence"/>
</dbReference>
<reference evidence="14" key="2">
    <citation type="submission" date="2021-08" db="EMBL/GenBank/DDBJ databases">
        <authorList>
            <person name="Eriksson T."/>
        </authorList>
    </citation>
    <scope>NUCLEOTIDE SEQUENCE</scope>
    <source>
        <strain evidence="14">Stoneville</strain>
        <tissue evidence="14">Whole head</tissue>
    </source>
</reference>
<dbReference type="InterPro" id="IPR037875">
    <property type="entry name" value="Bms1_N"/>
</dbReference>
<comment type="subcellular location">
    <subcellularLocation>
        <location evidence="1">Nucleus</location>
        <location evidence="1">Nucleolus</location>
    </subcellularLocation>
</comment>
<dbReference type="CDD" id="cd01882">
    <property type="entry name" value="BMS1"/>
    <property type="match status" value="1"/>
</dbReference>
<keyword evidence="7" id="KW-0342">GTP-binding</keyword>
<accession>A0A8J6LB41</accession>
<evidence type="ECO:0000256" key="1">
    <source>
        <dbReference type="ARBA" id="ARBA00004604"/>
    </source>
</evidence>
<dbReference type="GO" id="GO:0034511">
    <property type="term" value="F:U3 snoRNA binding"/>
    <property type="evidence" value="ECO:0007669"/>
    <property type="project" value="TreeGrafter"/>
</dbReference>
<dbReference type="GO" id="GO:0005654">
    <property type="term" value="C:nucleoplasm"/>
    <property type="evidence" value="ECO:0007669"/>
    <property type="project" value="UniProtKB-ARBA"/>
</dbReference>
<feature type="compositionally biased region" description="Basic residues" evidence="12">
    <location>
        <begin position="16"/>
        <end position="31"/>
    </location>
</feature>
<dbReference type="InterPro" id="IPR027417">
    <property type="entry name" value="P-loop_NTPase"/>
</dbReference>
<dbReference type="EMBL" id="JABDTM020025828">
    <property type="protein sequence ID" value="KAH0812723.1"/>
    <property type="molecule type" value="Genomic_DNA"/>
</dbReference>
<feature type="compositionally biased region" description="Basic residues" evidence="12">
    <location>
        <begin position="1263"/>
        <end position="1277"/>
    </location>
</feature>
<dbReference type="InterPro" id="IPR030387">
    <property type="entry name" value="G_Bms1/Tsr1_dom"/>
</dbReference>
<evidence type="ECO:0000256" key="10">
    <source>
        <dbReference type="ARBA" id="ARBA00061391"/>
    </source>
</evidence>
<name>A0A8J6LB41_TENMO</name>
<keyword evidence="8" id="KW-0539">Nucleus</keyword>
<comment type="similarity">
    <text evidence="10">Belongs to the TRAFAC class translation factor GTPase superfamily. Bms1-like GTPase family. BMS1 subfamily.</text>
</comment>
<evidence type="ECO:0000259" key="13">
    <source>
        <dbReference type="PROSITE" id="PS51714"/>
    </source>
</evidence>
<dbReference type="FunFam" id="3.40.50.300:FF:000105">
    <property type="entry name" value="BMS1 ribosome biogenesis factor"/>
    <property type="match status" value="1"/>
</dbReference>
<gene>
    <name evidence="14" type="ORF">GEV33_010070</name>
</gene>
<feature type="compositionally biased region" description="Acidic residues" evidence="12">
    <location>
        <begin position="557"/>
        <end position="568"/>
    </location>
</feature>
<keyword evidence="15" id="KW-1185">Reference proteome</keyword>
<protein>
    <recommendedName>
        <fullName evidence="13">Bms1-type G domain-containing protein</fullName>
    </recommendedName>
</protein>
<reference evidence="14" key="1">
    <citation type="journal article" date="2020" name="J Insects Food Feed">
        <title>The yellow mealworm (Tenebrio molitor) genome: a resource for the emerging insects as food and feed industry.</title>
        <authorList>
            <person name="Eriksson T."/>
            <person name="Andere A."/>
            <person name="Kelstrup H."/>
            <person name="Emery V."/>
            <person name="Picard C."/>
        </authorList>
    </citation>
    <scope>NUCLEOTIDE SEQUENCE</scope>
    <source>
        <strain evidence="14">Stoneville</strain>
        <tissue evidence="14">Whole head</tissue>
    </source>
</reference>
<dbReference type="PANTHER" id="PTHR12858">
    <property type="entry name" value="RIBOSOME BIOGENESIS PROTEIN"/>
    <property type="match status" value="1"/>
</dbReference>
<dbReference type="Pfam" id="PF04950">
    <property type="entry name" value="RIBIOP_C"/>
    <property type="match status" value="1"/>
</dbReference>
<feature type="region of interest" description="Disordered" evidence="12">
    <location>
        <begin position="407"/>
        <end position="440"/>
    </location>
</feature>
<comment type="caution">
    <text evidence="14">The sequence shown here is derived from an EMBL/GenBank/DDBJ whole genome shotgun (WGS) entry which is preliminary data.</text>
</comment>
<feature type="compositionally biased region" description="Basic and acidic residues" evidence="12">
    <location>
        <begin position="1242"/>
        <end position="1262"/>
    </location>
</feature>
<keyword evidence="3" id="KW-0597">Phosphoprotein</keyword>
<feature type="region of interest" description="Disordered" evidence="12">
    <location>
        <begin position="1"/>
        <end position="54"/>
    </location>
</feature>
<feature type="compositionally biased region" description="Acidic residues" evidence="12">
    <location>
        <begin position="626"/>
        <end position="664"/>
    </location>
</feature>
<dbReference type="Gene3D" id="3.40.50.300">
    <property type="entry name" value="P-loop containing nucleotide triphosphate hydrolases"/>
    <property type="match status" value="1"/>
</dbReference>
<evidence type="ECO:0000256" key="9">
    <source>
        <dbReference type="ARBA" id="ARBA00049117"/>
    </source>
</evidence>
<feature type="compositionally biased region" description="Basic and acidic residues" evidence="12">
    <location>
        <begin position="32"/>
        <end position="45"/>
    </location>
</feature>
<keyword evidence="2" id="KW-0690">Ribosome biogenesis</keyword>
<feature type="compositionally biased region" description="Basic and acidic residues" evidence="12">
    <location>
        <begin position="529"/>
        <end position="556"/>
    </location>
</feature>
<feature type="compositionally biased region" description="Acidic residues" evidence="12">
    <location>
        <begin position="485"/>
        <end position="501"/>
    </location>
</feature>
<keyword evidence="6" id="KW-0067">ATP-binding</keyword>
<dbReference type="GO" id="GO:0005524">
    <property type="term" value="F:ATP binding"/>
    <property type="evidence" value="ECO:0007669"/>
    <property type="project" value="UniProtKB-KW"/>
</dbReference>
<feature type="region of interest" description="Disordered" evidence="12">
    <location>
        <begin position="1242"/>
        <end position="1287"/>
    </location>
</feature>
<keyword evidence="11" id="KW-0175">Coiled coil</keyword>
<evidence type="ECO:0000256" key="3">
    <source>
        <dbReference type="ARBA" id="ARBA00022553"/>
    </source>
</evidence>
<feature type="domain" description="Bms1-type G" evidence="13">
    <location>
        <begin position="86"/>
        <end position="250"/>
    </location>
</feature>
<dbReference type="SMART" id="SM01362">
    <property type="entry name" value="DUF663"/>
    <property type="match status" value="1"/>
</dbReference>
<dbReference type="Pfam" id="PF08142">
    <property type="entry name" value="AARP2CN"/>
    <property type="match status" value="1"/>
</dbReference>
<dbReference type="InterPro" id="IPR012948">
    <property type="entry name" value="AARP2CN"/>
</dbReference>
<dbReference type="GO" id="GO:0000462">
    <property type="term" value="P:maturation of SSU-rRNA from tricistronic rRNA transcript (SSU-rRNA, 5.8S rRNA, LSU-rRNA)"/>
    <property type="evidence" value="ECO:0007669"/>
    <property type="project" value="TreeGrafter"/>
</dbReference>
<dbReference type="SMART" id="SM00785">
    <property type="entry name" value="AARP2CN"/>
    <property type="match status" value="1"/>
</dbReference>
<dbReference type="InterPro" id="IPR039761">
    <property type="entry name" value="Bms1/Tsr1"/>
</dbReference>
<evidence type="ECO:0000256" key="8">
    <source>
        <dbReference type="ARBA" id="ARBA00023242"/>
    </source>
</evidence>
<dbReference type="GO" id="GO:0005525">
    <property type="term" value="F:GTP binding"/>
    <property type="evidence" value="ECO:0007669"/>
    <property type="project" value="UniProtKB-KW"/>
</dbReference>
<dbReference type="GO" id="GO:0000479">
    <property type="term" value="P:endonucleolytic cleavage of tricistronic rRNA transcript (SSU-rRNA, 5.8S rRNA, LSU-rRNA)"/>
    <property type="evidence" value="ECO:0007669"/>
    <property type="project" value="TreeGrafter"/>
</dbReference>
<keyword evidence="4" id="KW-0547">Nucleotide-binding</keyword>
<keyword evidence="5" id="KW-0378">Hydrolase</keyword>
<evidence type="ECO:0000313" key="14">
    <source>
        <dbReference type="EMBL" id="KAH0812723.1"/>
    </source>
</evidence>
<feature type="region of interest" description="Disordered" evidence="12">
    <location>
        <begin position="477"/>
        <end position="668"/>
    </location>
</feature>
<dbReference type="PANTHER" id="PTHR12858:SF2">
    <property type="entry name" value="RIBOSOME BIOGENESIS PROTEIN BMS1 HOMOLOG"/>
    <property type="match status" value="1"/>
</dbReference>
<feature type="coiled-coil region" evidence="11">
    <location>
        <begin position="829"/>
        <end position="860"/>
    </location>
</feature>
<evidence type="ECO:0000256" key="7">
    <source>
        <dbReference type="ARBA" id="ARBA00023134"/>
    </source>
</evidence>
<feature type="compositionally biased region" description="Polar residues" evidence="12">
    <location>
        <begin position="1278"/>
        <end position="1287"/>
    </location>
</feature>
<comment type="catalytic activity">
    <reaction evidence="9">
        <text>GTP + H2O = GDP + phosphate + H(+)</text>
        <dbReference type="Rhea" id="RHEA:19669"/>
        <dbReference type="ChEBI" id="CHEBI:15377"/>
        <dbReference type="ChEBI" id="CHEBI:15378"/>
        <dbReference type="ChEBI" id="CHEBI:37565"/>
        <dbReference type="ChEBI" id="CHEBI:43474"/>
        <dbReference type="ChEBI" id="CHEBI:58189"/>
    </reaction>
    <physiologicalReaction direction="left-to-right" evidence="9">
        <dbReference type="Rhea" id="RHEA:19670"/>
    </physiologicalReaction>
</comment>
<feature type="compositionally biased region" description="Acidic residues" evidence="12">
    <location>
        <begin position="413"/>
        <end position="425"/>
    </location>
</feature>
<proteinExistence type="inferred from homology"/>
<dbReference type="GO" id="GO:0030686">
    <property type="term" value="C:90S preribosome"/>
    <property type="evidence" value="ECO:0007669"/>
    <property type="project" value="TreeGrafter"/>
</dbReference>
<evidence type="ECO:0000256" key="4">
    <source>
        <dbReference type="ARBA" id="ARBA00022741"/>
    </source>
</evidence>
<dbReference type="GO" id="GO:0032040">
    <property type="term" value="C:small-subunit processome"/>
    <property type="evidence" value="ECO:0007669"/>
    <property type="project" value="UniProtKB-ARBA"/>
</dbReference>
<sequence length="1287" mass="147918">MAGVQAGEDSSDKKSHRERHSGRKAQKKKDKKNANRLEDLTDKQRNPKAFAFNSAVRAERKFRRKQDIDTKKQHIPLVDRTPIEPPPILVAVVGPPKVGKSTLINNLIKLFTRSPLVEMKGPVTIVTGKKRRITFIECNNDVNSMIDLAKIADLVLLMCDASFGFEMEVFEFLNICQVHGMPKIMGILTHLDMIKNAKTLKNTKKTLKHRFWTEVYPGAKLFYLSGIIHEEYLRNEIRNLGRFISVMKFRPLTWRTTHGYLLGDRYEDLTNQELIRKNPKCDRSISLYGYVRGVPIKKDSSLHVAGLGDVRIQDISFLPDPCPLPEQIKKRALIEKEKLIYAPFSGVGGIVYDKDAVYVELGGSHSHNRKNEDESDNIVTNLIDTKKTLDVKMAHSKMRIFSEGQELTAKDFEESDDQSEDEEKELYEKKDEESKKEDEALEGELAELRGQFGRFKEETVEDSGRIRRKVIFETGDEEFSKILSDDEEKDEECADSGEEDVLGQAGHEESEDEEQEKLLEQEEQGIVSKESKDGGVHSKISDILKKLEEKKQKQDEQSEESSDDEEVPAESTIRKKKSEITQNEEIDAAVSKKNDKKKKHKQDLNEKREESIEELEEAGSLVGDSSGEEDGEELGSDEEKPESEDELSENEDDLNEDSEEEMQDDGVKWKENLAEKAQNAFLDRQNTTQNLMKLVYGVFDVKNQLEHDDEQADDEEEKEEDNIGGLFKKVSLAQQKLKLAKDTMDLTETSLMLPWNAPTKDWLEEQNKIAISNCFVTGKWKDSEDASELLKLDDADDLSDVDSEVFGDFEDLETGEKHITQKRKRTEGEKDEEADRQALAEKKRKLKEKFDSEYDNSEKNSYYDDLKQSAERQAQLNKTVFENMADDVRVQIEGFRPGMYVRIEVQNVPAEFVTNFDPTYPILVGALNMGEENIGYVNVKIKKHRWYSKILKTGDPLVMSLGWRRFQTLPIYSKLEDDMKFRYLKYTPQHLACNAHFWGPITPQGSGFLALQSILKKQGFRIAATGVVQELDKSTQIMKKLKLVGQPMKIYKKTAFIKGMFNSALEVAKFEGARIKTVSGIRGQIKKAARKPEGCFRATFEDKILLSDIIFCRTWYKVDVSEFYNPVTTLLLPHDKKNSWKGVRTTGEIKREKGIRNEANLDSLYTPIVRQPKPLKPLVIPSKLQEALPYRDKPNYGVKSKDKKKGIDRVAVIREPHEQKVSHMMKMIKANYEHKQEKLKMETQERVKKHREMVEARQAQKDKKLKQKKKEVFRMRSKAQNSQKNKS</sequence>
<evidence type="ECO:0000256" key="12">
    <source>
        <dbReference type="SAM" id="MobiDB-lite"/>
    </source>
</evidence>
<evidence type="ECO:0000313" key="15">
    <source>
        <dbReference type="Proteomes" id="UP000719412"/>
    </source>
</evidence>
<dbReference type="InterPro" id="IPR007034">
    <property type="entry name" value="BMS1_TSR1_C"/>
</dbReference>
<dbReference type="PROSITE" id="PS51714">
    <property type="entry name" value="G_BMS1"/>
    <property type="match status" value="1"/>
</dbReference>
<feature type="compositionally biased region" description="Basic and acidic residues" evidence="12">
    <location>
        <begin position="426"/>
        <end position="438"/>
    </location>
</feature>
<dbReference type="GO" id="GO:0003924">
    <property type="term" value="F:GTPase activity"/>
    <property type="evidence" value="ECO:0007669"/>
    <property type="project" value="TreeGrafter"/>
</dbReference>
<organism evidence="14 15">
    <name type="scientific">Tenebrio molitor</name>
    <name type="common">Yellow mealworm beetle</name>
    <dbReference type="NCBI Taxonomy" id="7067"/>
    <lineage>
        <taxon>Eukaryota</taxon>
        <taxon>Metazoa</taxon>
        <taxon>Ecdysozoa</taxon>
        <taxon>Arthropoda</taxon>
        <taxon>Hexapoda</taxon>
        <taxon>Insecta</taxon>
        <taxon>Pterygota</taxon>
        <taxon>Neoptera</taxon>
        <taxon>Endopterygota</taxon>
        <taxon>Coleoptera</taxon>
        <taxon>Polyphaga</taxon>
        <taxon>Cucujiformia</taxon>
        <taxon>Tenebrionidae</taxon>
        <taxon>Tenebrio</taxon>
    </lineage>
</organism>
<dbReference type="SUPFAM" id="SSF52540">
    <property type="entry name" value="P-loop containing nucleoside triphosphate hydrolases"/>
    <property type="match status" value="1"/>
</dbReference>
<evidence type="ECO:0000256" key="5">
    <source>
        <dbReference type="ARBA" id="ARBA00022801"/>
    </source>
</evidence>
<evidence type="ECO:0000256" key="11">
    <source>
        <dbReference type="SAM" id="Coils"/>
    </source>
</evidence>
<evidence type="ECO:0000256" key="6">
    <source>
        <dbReference type="ARBA" id="ARBA00022840"/>
    </source>
</evidence>
<evidence type="ECO:0000256" key="2">
    <source>
        <dbReference type="ARBA" id="ARBA00022517"/>
    </source>
</evidence>